<dbReference type="CDD" id="cd01026">
    <property type="entry name" value="TOPRIM_OLD"/>
    <property type="match status" value="1"/>
</dbReference>
<dbReference type="AlphaFoldDB" id="A0A1H6DLJ4"/>
<reference evidence="4 5" key="1">
    <citation type="submission" date="2016-10" db="EMBL/GenBank/DDBJ databases">
        <authorList>
            <person name="de Groot N.N."/>
        </authorList>
    </citation>
    <scope>NUCLEOTIDE SEQUENCE [LARGE SCALE GENOMIC DNA]</scope>
    <source>
        <strain evidence="4 5">CGMCC 4.7037</strain>
    </source>
</reference>
<organism evidence="4 5">
    <name type="scientific">Nonomuraea solani</name>
    <dbReference type="NCBI Taxonomy" id="1144553"/>
    <lineage>
        <taxon>Bacteria</taxon>
        <taxon>Bacillati</taxon>
        <taxon>Actinomycetota</taxon>
        <taxon>Actinomycetes</taxon>
        <taxon>Streptosporangiales</taxon>
        <taxon>Streptosporangiaceae</taxon>
        <taxon>Nonomuraea</taxon>
    </lineage>
</organism>
<evidence type="ECO:0000313" key="5">
    <source>
        <dbReference type="Proteomes" id="UP000236732"/>
    </source>
</evidence>
<keyword evidence="5" id="KW-1185">Reference proteome</keyword>
<dbReference type="EMBL" id="FNVT01000005">
    <property type="protein sequence ID" value="SEG86001.1"/>
    <property type="molecule type" value="Genomic_DNA"/>
</dbReference>
<dbReference type="Pfam" id="PF20469">
    <property type="entry name" value="OLD-like_TOPRIM"/>
    <property type="match status" value="1"/>
</dbReference>
<dbReference type="InterPro" id="IPR034139">
    <property type="entry name" value="TOPRIM_OLD"/>
</dbReference>
<dbReference type="Proteomes" id="UP000236732">
    <property type="component" value="Unassembled WGS sequence"/>
</dbReference>
<dbReference type="PANTHER" id="PTHR43581:SF2">
    <property type="entry name" value="EXCINUCLEASE ATPASE SUBUNIT"/>
    <property type="match status" value="1"/>
</dbReference>
<evidence type="ECO:0000259" key="3">
    <source>
        <dbReference type="Pfam" id="PF20469"/>
    </source>
</evidence>
<proteinExistence type="predicted"/>
<evidence type="ECO:0000313" key="4">
    <source>
        <dbReference type="EMBL" id="SEG86001.1"/>
    </source>
</evidence>
<name>A0A1H6DLJ4_9ACTN</name>
<feature type="region of interest" description="Disordered" evidence="1">
    <location>
        <begin position="333"/>
        <end position="363"/>
    </location>
</feature>
<dbReference type="InterPro" id="IPR041685">
    <property type="entry name" value="AAA_GajA/Old/RecF-like"/>
</dbReference>
<dbReference type="Pfam" id="PF13175">
    <property type="entry name" value="AAA_15"/>
    <property type="match status" value="1"/>
</dbReference>
<feature type="domain" description="OLD protein-like TOPRIM" evidence="3">
    <location>
        <begin position="264"/>
        <end position="328"/>
    </location>
</feature>
<gene>
    <name evidence="4" type="ORF">SAMN05444920_105624</name>
</gene>
<evidence type="ECO:0000256" key="1">
    <source>
        <dbReference type="SAM" id="MobiDB-lite"/>
    </source>
</evidence>
<dbReference type="InterPro" id="IPR051396">
    <property type="entry name" value="Bact_Antivir_Def_Nuclease"/>
</dbReference>
<accession>A0A1H6DLJ4</accession>
<dbReference type="PANTHER" id="PTHR43581">
    <property type="entry name" value="ATP/GTP PHOSPHATASE"/>
    <property type="match status" value="1"/>
</dbReference>
<feature type="domain" description="Endonuclease GajA/Old nuclease/RecF-like AAA" evidence="2">
    <location>
        <begin position="10"/>
        <end position="209"/>
    </location>
</feature>
<evidence type="ECO:0000259" key="2">
    <source>
        <dbReference type="Pfam" id="PF13175"/>
    </source>
</evidence>
<sequence>MLASLLRVDFMDAQRHLSDTSSHGRAEDLSKKLSSFYRRNLEKYQIHPEALNTLAASEASLNEHFAAVFDSTLNNIRTLGYPGFSNPEIVVKTSLKPETLVHENAGVHYVLPGLPGSSDGQPATLPDRYNGLGFKNLIYMAVEILDFHNAWLEIEDDRPPVHLVMIEEPEAHLHAQLQQVFTRKIRGILRDPQGCNTQLVLTTHSAHVIYESSFRPIRYFQRRDGGAGVPDTDVKNLSLFHNGEAESSRDFLLQYFKLTHCDLFFADAAVFIEGNVERLLLPLMIEKEAPELKSCHLTLLEVGGAFAHKFQNLIQFLGLTTLIVTDLDSVLPKAQPSTDETDDDDPEVATRVSHSSGTPCLAGTSDAVTDNPILISWVPCRTSVTDLLAATDEEKLAKSLSYVRVAYQTSASTEWQGQSESTTGRTLEEAFALQNLQWTQDDKQADLGLRVVKRREASPDISEMQDRIFRRVRNFDKTRFALNLMTADMSAWVTPTYIAVGLRWLSSQLGAEVIEVASNPKVGTDV</sequence>
<protein>
    <submittedName>
        <fullName evidence="4">AAA ATPase domain-containing protein</fullName>
    </submittedName>
</protein>